<evidence type="ECO:0000256" key="3">
    <source>
        <dbReference type="ARBA" id="ARBA00022723"/>
    </source>
</evidence>
<dbReference type="FunFam" id="1.10.630.10:FF:000004">
    <property type="entry name" value="cytochrome P450 2D15 isoform X1"/>
    <property type="match status" value="1"/>
</dbReference>
<comment type="cofactor">
    <cofactor evidence="7">
        <name>heme</name>
        <dbReference type="ChEBI" id="CHEBI:30413"/>
    </cofactor>
</comment>
<evidence type="ECO:0000313" key="10">
    <source>
        <dbReference type="EnsemblMetazoa" id="XP_038070165.1"/>
    </source>
</evidence>
<evidence type="ECO:0008006" key="12">
    <source>
        <dbReference type="Google" id="ProtNLM"/>
    </source>
</evidence>
<dbReference type="SUPFAM" id="SSF48264">
    <property type="entry name" value="Cytochrome P450"/>
    <property type="match status" value="1"/>
</dbReference>
<evidence type="ECO:0000256" key="2">
    <source>
        <dbReference type="ARBA" id="ARBA00010617"/>
    </source>
</evidence>
<keyword evidence="9" id="KW-1133">Transmembrane helix</keyword>
<dbReference type="OrthoDB" id="2789670at2759"/>
<keyword evidence="11" id="KW-1185">Reference proteome</keyword>
<keyword evidence="8" id="KW-0503">Monooxygenase</keyword>
<keyword evidence="7 8" id="KW-0349">Heme</keyword>
<dbReference type="RefSeq" id="XP_038070166.1">
    <property type="nucleotide sequence ID" value="XM_038214238.1"/>
</dbReference>
<dbReference type="OMA" id="VTHMLNA"/>
<dbReference type="InterPro" id="IPR050182">
    <property type="entry name" value="Cytochrome_P450_fam2"/>
</dbReference>
<dbReference type="Pfam" id="PF00067">
    <property type="entry name" value="p450"/>
    <property type="match status" value="1"/>
</dbReference>
<dbReference type="GO" id="GO:0005506">
    <property type="term" value="F:iron ion binding"/>
    <property type="evidence" value="ECO:0007669"/>
    <property type="project" value="InterPro"/>
</dbReference>
<dbReference type="Proteomes" id="UP000887568">
    <property type="component" value="Unplaced"/>
</dbReference>
<name>A0A914B1B7_PATMI</name>
<dbReference type="GO" id="GO:0005737">
    <property type="term" value="C:cytoplasm"/>
    <property type="evidence" value="ECO:0007669"/>
    <property type="project" value="TreeGrafter"/>
</dbReference>
<keyword evidence="9" id="KW-0812">Transmembrane</keyword>
<dbReference type="PANTHER" id="PTHR24300">
    <property type="entry name" value="CYTOCHROME P450 508A4-RELATED"/>
    <property type="match status" value="1"/>
</dbReference>
<dbReference type="GO" id="GO:0006082">
    <property type="term" value="P:organic acid metabolic process"/>
    <property type="evidence" value="ECO:0007669"/>
    <property type="project" value="TreeGrafter"/>
</dbReference>
<evidence type="ECO:0000256" key="4">
    <source>
        <dbReference type="ARBA" id="ARBA00023002"/>
    </source>
</evidence>
<evidence type="ECO:0000256" key="9">
    <source>
        <dbReference type="SAM" id="Phobius"/>
    </source>
</evidence>
<dbReference type="Gene3D" id="1.10.630.10">
    <property type="entry name" value="Cytochrome P450"/>
    <property type="match status" value="1"/>
</dbReference>
<sequence>MDSITGDMASTDQVLGRWSAGVRSALVGLAVFLLAWFLMFLRRPRNLPPGPRGWPVLGCLPQMARAVLIDKQVPHEFLSKLSGRYGDVMSLYLAGKLVVVISKNTTMREAFGQQQLSSRPEFHVAKVEFPGRGVFAASGTMWLELRRFSLTVLRGLGVGKLSFEENISTEAKYLTDSLREDHGAPIDPTHPLNNALSNVICTVVFGKRFEYSDEMFKNLLRHTSSVTHDAGPGLFVEILPAAFAKLQVFPFVRTYIQAIRNFYSHISALIKEHEETCDTEEPRDFIDEFVKACKTREKQGVASVGLTPVNLLRSVGDLFIAGTETSATTLRWGLLYMMAYPEIQTRIQQELDAVTGRNRLPVLSDKAYLSYTEATICEIQRISTILPLSAPHYCAEKTTISGYNIPKGTFVLANLWHSHFDPSVWAEPREFRPERFLDEDGKLRHRDEFIPFGNGRRVCLGENLAKMELFIFFTHLLHHFTFKKPRHAPPISFKGDLGVTWAPADYTMCAIARE</sequence>
<evidence type="ECO:0000313" key="11">
    <source>
        <dbReference type="Proteomes" id="UP000887568"/>
    </source>
</evidence>
<dbReference type="PRINTS" id="PR00463">
    <property type="entry name" value="EP450I"/>
</dbReference>
<dbReference type="GO" id="GO:0020037">
    <property type="term" value="F:heme binding"/>
    <property type="evidence" value="ECO:0007669"/>
    <property type="project" value="InterPro"/>
</dbReference>
<dbReference type="EnsemblMetazoa" id="XM_038214238.1">
    <property type="protein sequence ID" value="XP_038070166.1"/>
    <property type="gene ID" value="LOC119739343"/>
</dbReference>
<dbReference type="InterPro" id="IPR036396">
    <property type="entry name" value="Cyt_P450_sf"/>
</dbReference>
<comment type="subcellular location">
    <subcellularLocation>
        <location evidence="1">Membrane</location>
    </subcellularLocation>
</comment>
<dbReference type="GO" id="GO:0008395">
    <property type="term" value="F:steroid hydroxylase activity"/>
    <property type="evidence" value="ECO:0007669"/>
    <property type="project" value="TreeGrafter"/>
</dbReference>
<dbReference type="GeneID" id="119739343"/>
<protein>
    <recommendedName>
        <fullName evidence="12">Cytochrome P450</fullName>
    </recommendedName>
</protein>
<dbReference type="PROSITE" id="PS00086">
    <property type="entry name" value="CYTOCHROME_P450"/>
    <property type="match status" value="1"/>
</dbReference>
<keyword evidence="4 8" id="KW-0560">Oxidoreductase</keyword>
<evidence type="ECO:0000256" key="1">
    <source>
        <dbReference type="ARBA" id="ARBA00004370"/>
    </source>
</evidence>
<evidence type="ECO:0000256" key="7">
    <source>
        <dbReference type="PIRSR" id="PIRSR602401-1"/>
    </source>
</evidence>
<feature type="transmembrane region" description="Helical" evidence="9">
    <location>
        <begin position="20"/>
        <end position="41"/>
    </location>
</feature>
<organism evidence="10 11">
    <name type="scientific">Patiria miniata</name>
    <name type="common">Bat star</name>
    <name type="synonym">Asterina miniata</name>
    <dbReference type="NCBI Taxonomy" id="46514"/>
    <lineage>
        <taxon>Eukaryota</taxon>
        <taxon>Metazoa</taxon>
        <taxon>Echinodermata</taxon>
        <taxon>Eleutherozoa</taxon>
        <taxon>Asterozoa</taxon>
        <taxon>Asteroidea</taxon>
        <taxon>Valvatacea</taxon>
        <taxon>Valvatida</taxon>
        <taxon>Asterinidae</taxon>
        <taxon>Patiria</taxon>
    </lineage>
</organism>
<evidence type="ECO:0000256" key="8">
    <source>
        <dbReference type="RuleBase" id="RU000461"/>
    </source>
</evidence>
<comment type="similarity">
    <text evidence="2 8">Belongs to the cytochrome P450 family.</text>
</comment>
<dbReference type="InterPro" id="IPR001128">
    <property type="entry name" value="Cyt_P450"/>
</dbReference>
<dbReference type="GO" id="GO:0016712">
    <property type="term" value="F:oxidoreductase activity, acting on paired donors, with incorporation or reduction of molecular oxygen, reduced flavin or flavoprotein as one donor, and incorporation of one atom of oxygen"/>
    <property type="evidence" value="ECO:0007669"/>
    <property type="project" value="TreeGrafter"/>
</dbReference>
<dbReference type="GO" id="GO:0016020">
    <property type="term" value="C:membrane"/>
    <property type="evidence" value="ECO:0007669"/>
    <property type="project" value="UniProtKB-SubCell"/>
</dbReference>
<accession>A0A914B1B7</accession>
<evidence type="ECO:0000256" key="6">
    <source>
        <dbReference type="ARBA" id="ARBA00023136"/>
    </source>
</evidence>
<feature type="binding site" description="axial binding residue" evidence="7">
    <location>
        <position position="459"/>
    </location>
    <ligand>
        <name>heme</name>
        <dbReference type="ChEBI" id="CHEBI:30413"/>
    </ligand>
    <ligandPart>
        <name>Fe</name>
        <dbReference type="ChEBI" id="CHEBI:18248"/>
    </ligandPart>
</feature>
<dbReference type="PRINTS" id="PR00385">
    <property type="entry name" value="P450"/>
</dbReference>
<dbReference type="GO" id="GO:0006805">
    <property type="term" value="P:xenobiotic metabolic process"/>
    <property type="evidence" value="ECO:0007669"/>
    <property type="project" value="TreeGrafter"/>
</dbReference>
<dbReference type="EnsemblMetazoa" id="XM_038214237.1">
    <property type="protein sequence ID" value="XP_038070165.1"/>
    <property type="gene ID" value="LOC119739343"/>
</dbReference>
<proteinExistence type="inferred from homology"/>
<dbReference type="PANTHER" id="PTHR24300:SF403">
    <property type="entry name" value="CYTOCHROME P450 306A1"/>
    <property type="match status" value="1"/>
</dbReference>
<dbReference type="InterPro" id="IPR002401">
    <property type="entry name" value="Cyt_P450_E_grp-I"/>
</dbReference>
<reference evidence="10" key="1">
    <citation type="submission" date="2022-11" db="UniProtKB">
        <authorList>
            <consortium name="EnsemblMetazoa"/>
        </authorList>
    </citation>
    <scope>IDENTIFICATION</scope>
</reference>
<keyword evidence="5 7" id="KW-0408">Iron</keyword>
<keyword evidence="3 7" id="KW-0479">Metal-binding</keyword>
<evidence type="ECO:0000256" key="5">
    <source>
        <dbReference type="ARBA" id="ARBA00023004"/>
    </source>
</evidence>
<dbReference type="AlphaFoldDB" id="A0A914B1B7"/>
<keyword evidence="6 9" id="KW-0472">Membrane</keyword>
<dbReference type="InterPro" id="IPR017972">
    <property type="entry name" value="Cyt_P450_CS"/>
</dbReference>
<dbReference type="RefSeq" id="XP_038070165.1">
    <property type="nucleotide sequence ID" value="XM_038214237.1"/>
</dbReference>